<dbReference type="SUPFAM" id="SSF52402">
    <property type="entry name" value="Adenine nucleotide alpha hydrolases-like"/>
    <property type="match status" value="1"/>
</dbReference>
<dbReference type="InterPro" id="IPR014729">
    <property type="entry name" value="Rossmann-like_a/b/a_fold"/>
</dbReference>
<evidence type="ECO:0000256" key="7">
    <source>
        <dbReference type="ARBA" id="ARBA00048741"/>
    </source>
</evidence>
<keyword evidence="10" id="KW-0436">Ligase</keyword>
<dbReference type="EMBL" id="JACHIA010000005">
    <property type="protein sequence ID" value="MBB6070565.1"/>
    <property type="molecule type" value="Genomic_DNA"/>
</dbReference>
<comment type="caution">
    <text evidence="10">The sequence shown here is derived from an EMBL/GenBank/DDBJ whole genome shotgun (WGS) entry which is preliminary data.</text>
</comment>
<gene>
    <name evidence="10" type="ORF">HNQ61_002186</name>
</gene>
<evidence type="ECO:0000256" key="5">
    <source>
        <dbReference type="ARBA" id="ARBA00022840"/>
    </source>
</evidence>
<keyword evidence="11" id="KW-1185">Reference proteome</keyword>
<dbReference type="PIRSF" id="PIRSF001589">
    <property type="entry name" value="Asn_synthetase_glu-h"/>
    <property type="match status" value="1"/>
</dbReference>
<feature type="domain" description="Glutamine amidotransferase type-2" evidence="9">
    <location>
        <begin position="2"/>
        <end position="214"/>
    </location>
</feature>
<dbReference type="SUPFAM" id="SSF56235">
    <property type="entry name" value="N-terminal nucleophile aminohydrolases (Ntn hydrolases)"/>
    <property type="match status" value="1"/>
</dbReference>
<protein>
    <recommendedName>
        <fullName evidence="3">asparagine synthase (glutamine-hydrolyzing)</fullName>
        <ecNumber evidence="3">6.3.5.4</ecNumber>
    </recommendedName>
</protein>
<evidence type="ECO:0000256" key="2">
    <source>
        <dbReference type="ARBA" id="ARBA00005752"/>
    </source>
</evidence>
<dbReference type="InterPro" id="IPR017932">
    <property type="entry name" value="GATase_2_dom"/>
</dbReference>
<dbReference type="PANTHER" id="PTHR43284:SF1">
    <property type="entry name" value="ASPARAGINE SYNTHETASE"/>
    <property type="match status" value="1"/>
</dbReference>
<dbReference type="GO" id="GO:0004066">
    <property type="term" value="F:asparagine synthase (glutamine-hydrolyzing) activity"/>
    <property type="evidence" value="ECO:0007669"/>
    <property type="project" value="UniProtKB-EC"/>
</dbReference>
<organism evidence="10 11">
    <name type="scientific">Longimicrobium terrae</name>
    <dbReference type="NCBI Taxonomy" id="1639882"/>
    <lineage>
        <taxon>Bacteria</taxon>
        <taxon>Pseudomonadati</taxon>
        <taxon>Gemmatimonadota</taxon>
        <taxon>Longimicrobiia</taxon>
        <taxon>Longimicrobiales</taxon>
        <taxon>Longimicrobiaceae</taxon>
        <taxon>Longimicrobium</taxon>
    </lineage>
</organism>
<evidence type="ECO:0000256" key="4">
    <source>
        <dbReference type="ARBA" id="ARBA00022741"/>
    </source>
</evidence>
<evidence type="ECO:0000313" key="11">
    <source>
        <dbReference type="Proteomes" id="UP000582837"/>
    </source>
</evidence>
<dbReference type="GO" id="GO:0005524">
    <property type="term" value="F:ATP binding"/>
    <property type="evidence" value="ECO:0007669"/>
    <property type="project" value="UniProtKB-KW"/>
</dbReference>
<name>A0A841GXT6_9BACT</name>
<accession>A0A841GXT6</accession>
<dbReference type="Gene3D" id="3.40.50.620">
    <property type="entry name" value="HUPs"/>
    <property type="match status" value="2"/>
</dbReference>
<evidence type="ECO:0000256" key="6">
    <source>
        <dbReference type="ARBA" id="ARBA00022962"/>
    </source>
</evidence>
<evidence type="ECO:0000256" key="8">
    <source>
        <dbReference type="PIRSR" id="PIRSR001589-2"/>
    </source>
</evidence>
<dbReference type="InterPro" id="IPR006426">
    <property type="entry name" value="Asn_synth_AEB"/>
</dbReference>
<evidence type="ECO:0000313" key="10">
    <source>
        <dbReference type="EMBL" id="MBB6070565.1"/>
    </source>
</evidence>
<comment type="catalytic activity">
    <reaction evidence="7">
        <text>L-aspartate + L-glutamine + ATP + H2O = L-asparagine + L-glutamate + AMP + diphosphate + H(+)</text>
        <dbReference type="Rhea" id="RHEA:12228"/>
        <dbReference type="ChEBI" id="CHEBI:15377"/>
        <dbReference type="ChEBI" id="CHEBI:15378"/>
        <dbReference type="ChEBI" id="CHEBI:29985"/>
        <dbReference type="ChEBI" id="CHEBI:29991"/>
        <dbReference type="ChEBI" id="CHEBI:30616"/>
        <dbReference type="ChEBI" id="CHEBI:33019"/>
        <dbReference type="ChEBI" id="CHEBI:58048"/>
        <dbReference type="ChEBI" id="CHEBI:58359"/>
        <dbReference type="ChEBI" id="CHEBI:456215"/>
        <dbReference type="EC" id="6.3.5.4"/>
    </reaction>
</comment>
<feature type="binding site" evidence="8">
    <location>
        <position position="262"/>
    </location>
    <ligand>
        <name>ATP</name>
        <dbReference type="ChEBI" id="CHEBI:30616"/>
    </ligand>
</feature>
<keyword evidence="6" id="KW-0315">Glutamine amidotransferase</keyword>
<dbReference type="InterPro" id="IPR033738">
    <property type="entry name" value="AsnB_N"/>
</dbReference>
<dbReference type="PROSITE" id="PS51278">
    <property type="entry name" value="GATASE_TYPE_2"/>
    <property type="match status" value="1"/>
</dbReference>
<evidence type="ECO:0000259" key="9">
    <source>
        <dbReference type="PROSITE" id="PS51278"/>
    </source>
</evidence>
<comment type="similarity">
    <text evidence="2">Belongs to the asparagine synthetase family.</text>
</comment>
<sequence>MSGIAGFVSAAGDADAGVLARMAAALAFRAPDGTAVRAAGRAGLAHAALRTGDAGEADDRQPFSVDGQRWIVADARIDARGDLVRALRAGGIHTSADRPAAELILHAVQLWGDGAPEHLLGDFAFVVWDVPRQRLFCARSPFGFKPFYYADAPDALVFSNTPDCVRVHPGVAAGLDEEWIADFLVHGESQSATATIHAAIRQLPAAHTLVAENGRVRIHRFWSLPERSEPLHLKPAEYAERFRALLRDAVADRLPAERASLLLSGGRDSTALAAVWRELADRGDTSAELRGYTAHHARLMPDQEPAFSAMAALALGIPHALLAVDEYGPFDRWNAAELYRPQPAASPLLAIEADQYAQAAAHSRVLLTGQGGDALLRESTSRLTRLVVAGHPLRAAAEAAAYVRWNGRLPRPGIRTWRAGPYRPAADAPAWVDADFARRVNLPARLDAWAAQFHNPPPHNLRPEAAEQLSGALWPVLGALWDPGSTGVLIEPRHPLFDLRLVAFVLSIPPAQWYNDKGLLRIAMRDRLPAPLLNRPKTPVADDPLAVRFRARGDGWLRGLRAGPNVAPWVNLARVPALTGGTSAEASGRLDADLRPLALSLWLTRPRR</sequence>
<dbReference type="InterPro" id="IPR029055">
    <property type="entry name" value="Ntn_hydrolases_N"/>
</dbReference>
<dbReference type="EC" id="6.3.5.4" evidence="3"/>
<reference evidence="10 11" key="1">
    <citation type="submission" date="2020-08" db="EMBL/GenBank/DDBJ databases">
        <title>Genomic Encyclopedia of Type Strains, Phase IV (KMG-IV): sequencing the most valuable type-strain genomes for metagenomic binning, comparative biology and taxonomic classification.</title>
        <authorList>
            <person name="Goeker M."/>
        </authorList>
    </citation>
    <scope>NUCLEOTIDE SEQUENCE [LARGE SCALE GENOMIC DNA]</scope>
    <source>
        <strain evidence="10 11">DSM 29007</strain>
    </source>
</reference>
<dbReference type="InterPro" id="IPR001962">
    <property type="entry name" value="Asn_synthase"/>
</dbReference>
<evidence type="ECO:0000256" key="3">
    <source>
        <dbReference type="ARBA" id="ARBA00012737"/>
    </source>
</evidence>
<dbReference type="CDD" id="cd00712">
    <property type="entry name" value="AsnB"/>
    <property type="match status" value="1"/>
</dbReference>
<feature type="binding site" evidence="8">
    <location>
        <position position="97"/>
    </location>
    <ligand>
        <name>L-glutamine</name>
        <dbReference type="ChEBI" id="CHEBI:58359"/>
    </ligand>
</feature>
<dbReference type="Gene3D" id="3.60.20.10">
    <property type="entry name" value="Glutamine Phosphoribosylpyrophosphate, subunit 1, domain 1"/>
    <property type="match status" value="1"/>
</dbReference>
<dbReference type="GO" id="GO:0006529">
    <property type="term" value="P:asparagine biosynthetic process"/>
    <property type="evidence" value="ECO:0007669"/>
    <property type="project" value="InterPro"/>
</dbReference>
<dbReference type="Pfam" id="PF13537">
    <property type="entry name" value="GATase_7"/>
    <property type="match status" value="1"/>
</dbReference>
<dbReference type="GO" id="GO:0005829">
    <property type="term" value="C:cytosol"/>
    <property type="evidence" value="ECO:0007669"/>
    <property type="project" value="TreeGrafter"/>
</dbReference>
<dbReference type="RefSeq" id="WP_170034398.1">
    <property type="nucleotide sequence ID" value="NZ_JABDTL010000001.1"/>
</dbReference>
<dbReference type="AlphaFoldDB" id="A0A841GXT6"/>
<keyword evidence="4 8" id="KW-0547">Nucleotide-binding</keyword>
<dbReference type="InterPro" id="IPR051786">
    <property type="entry name" value="ASN_synthetase/amidase"/>
</dbReference>
<keyword evidence="5 8" id="KW-0067">ATP-binding</keyword>
<evidence type="ECO:0000256" key="1">
    <source>
        <dbReference type="ARBA" id="ARBA00005187"/>
    </source>
</evidence>
<comment type="pathway">
    <text evidence="1">Amino-acid biosynthesis; L-asparagine biosynthesis; L-asparagine from L-aspartate (L-Gln route): step 1/1.</text>
</comment>
<dbReference type="Pfam" id="PF00733">
    <property type="entry name" value="Asn_synthase"/>
    <property type="match status" value="1"/>
</dbReference>
<proteinExistence type="inferred from homology"/>
<dbReference type="Proteomes" id="UP000582837">
    <property type="component" value="Unassembled WGS sequence"/>
</dbReference>
<dbReference type="PANTHER" id="PTHR43284">
    <property type="entry name" value="ASPARAGINE SYNTHETASE (GLUTAMINE-HYDROLYZING)"/>
    <property type="match status" value="1"/>
</dbReference>